<reference evidence="1 2" key="1">
    <citation type="journal article" date="2016" name="Gene">
        <title>PacBio SMRT assembly of a complex multi-replicon genome reveals chlorocatechol degradative operon in a region of genome plasticity.</title>
        <authorList>
            <person name="Ricker N."/>
            <person name="Shen S.Y."/>
            <person name="Goordial J."/>
            <person name="Jin S."/>
            <person name="Fulthorpe R.R."/>
        </authorList>
    </citation>
    <scope>NUCLEOTIDE SEQUENCE [LARGE SCALE GENOMIC DNA]</scope>
    <source>
        <strain evidence="1 2">OLGA172</strain>
    </source>
</reference>
<dbReference type="Gene3D" id="3.30.2310.20">
    <property type="entry name" value="RelE-like"/>
    <property type="match status" value="1"/>
</dbReference>
<dbReference type="Proteomes" id="UP000076852">
    <property type="component" value="Chromosome 2"/>
</dbReference>
<accession>A0A160FSV8</accession>
<evidence type="ECO:0000313" key="1">
    <source>
        <dbReference type="EMBL" id="ANB75728.1"/>
    </source>
</evidence>
<evidence type="ECO:0000313" key="2">
    <source>
        <dbReference type="Proteomes" id="UP000076852"/>
    </source>
</evidence>
<sequence>MIKTFRHKGLEQFFLTGSKKGITAAHAEKLRIRLTALHAATGPADMNAVPWRLHQLSGKNPKGQDIEGHWSIWITGNWRLTFFFEGTDAVLVDYQDYH</sequence>
<dbReference type="PANTHER" id="PTHR40266:SF2">
    <property type="entry name" value="TOXIN HIGB-1"/>
    <property type="match status" value="1"/>
</dbReference>
<dbReference type="InterPro" id="IPR035093">
    <property type="entry name" value="RelE/ParE_toxin_dom_sf"/>
</dbReference>
<dbReference type="AlphaFoldDB" id="A0A160FSV8"/>
<dbReference type="OrthoDB" id="9801102at2"/>
<dbReference type="InterPro" id="IPR007711">
    <property type="entry name" value="HigB-1"/>
</dbReference>
<keyword evidence="2" id="KW-1185">Reference proteome</keyword>
<dbReference type="KEGG" id="buz:AYM40_25785"/>
<dbReference type="Pfam" id="PF05015">
    <property type="entry name" value="HigB-like_toxin"/>
    <property type="match status" value="1"/>
</dbReference>
<name>A0A160FSV8_9BURK</name>
<proteinExistence type="predicted"/>
<organism evidence="1 2">
    <name type="scientific">Paraburkholderia phytofirmans OLGA172</name>
    <dbReference type="NCBI Taxonomy" id="1417228"/>
    <lineage>
        <taxon>Bacteria</taxon>
        <taxon>Pseudomonadati</taxon>
        <taxon>Pseudomonadota</taxon>
        <taxon>Betaproteobacteria</taxon>
        <taxon>Burkholderiales</taxon>
        <taxon>Burkholderiaceae</taxon>
        <taxon>Paraburkholderia</taxon>
    </lineage>
</organism>
<dbReference type="STRING" id="1804984.AYM40_25785"/>
<dbReference type="SUPFAM" id="SSF143011">
    <property type="entry name" value="RelE-like"/>
    <property type="match status" value="1"/>
</dbReference>
<gene>
    <name evidence="1" type="ORF">AYM40_25785</name>
</gene>
<dbReference type="PANTHER" id="PTHR40266">
    <property type="entry name" value="TOXIN HIGB-1"/>
    <property type="match status" value="1"/>
</dbReference>
<dbReference type="EMBL" id="CP014579">
    <property type="protein sequence ID" value="ANB75728.1"/>
    <property type="molecule type" value="Genomic_DNA"/>
</dbReference>
<protein>
    <submittedName>
        <fullName evidence="1">Peptidase</fullName>
    </submittedName>
</protein>
<dbReference type="RefSeq" id="WP_063499007.1">
    <property type="nucleotide sequence ID" value="NZ_CP014579.1"/>
</dbReference>